<dbReference type="InterPro" id="IPR013083">
    <property type="entry name" value="Znf_RING/FYVE/PHD"/>
</dbReference>
<evidence type="ECO:0000256" key="5">
    <source>
        <dbReference type="SAM" id="Coils"/>
    </source>
</evidence>
<evidence type="ECO:0000256" key="1">
    <source>
        <dbReference type="ARBA" id="ARBA00022723"/>
    </source>
</evidence>
<dbReference type="PANTHER" id="PTHR42647:SF10">
    <property type="entry name" value="F2G19.2"/>
    <property type="match status" value="1"/>
</dbReference>
<protein>
    <recommendedName>
        <fullName evidence="7">RING-type domain-containing protein</fullName>
    </recommendedName>
</protein>
<dbReference type="PIRSF" id="PIRSF036836">
    <property type="entry name" value="RNase_bind_SBP1"/>
    <property type="match status" value="1"/>
</dbReference>
<comment type="caution">
    <text evidence="8">The sequence shown here is derived from an EMBL/GenBank/DDBJ whole genome shotgun (WGS) entry which is preliminary data.</text>
</comment>
<evidence type="ECO:0000256" key="2">
    <source>
        <dbReference type="ARBA" id="ARBA00022771"/>
    </source>
</evidence>
<evidence type="ECO:0000313" key="9">
    <source>
        <dbReference type="Proteomes" id="UP001293593"/>
    </source>
</evidence>
<sequence>MALPQHHLQQHYQTQPLQPQSKSFRALQTADGQMSQPVAFYDPADLQDQDEHPPYVPPFHVVGFAPGPFPPADGSDGGADLQWNYGLEPERKKIKEQDFLENNSQISSIDFLQTRSVSTGLGLSLDNTRMASTGDSALLSLIGDDIERELQQQDAEIQKYLRVQGERLRQSIMEKVQATQLQSISLVEDKVLQKLNEKEAEVESINKRNMELEERMEQLTVEASAWQQRARYNENMIAALKYNLQQVYAQGRDSKEGCGDSEVDDTASCCNGRSIDFHLLSRDNNDMKEMMTCKVCRVNEVSMLLLPCKHLCLCKDCESKLSFCPLCQSSKFIGMEVYM</sequence>
<evidence type="ECO:0000259" key="7">
    <source>
        <dbReference type="PROSITE" id="PS50089"/>
    </source>
</evidence>
<dbReference type="PANTHER" id="PTHR42647">
    <property type="entry name" value="SBP (S-RIBONUCLEASE BINDING PROTEIN) FAMILY PROTEIN"/>
    <property type="match status" value="1"/>
</dbReference>
<evidence type="ECO:0000256" key="6">
    <source>
        <dbReference type="SAM" id="MobiDB-lite"/>
    </source>
</evidence>
<feature type="coiled-coil region" evidence="5">
    <location>
        <begin position="188"/>
        <end position="229"/>
    </location>
</feature>
<reference evidence="8" key="1">
    <citation type="submission" date="2023-10" db="EMBL/GenBank/DDBJ databases">
        <title>Chromosome-level genome of the transformable northern wattle, Acacia crassicarpa.</title>
        <authorList>
            <person name="Massaro I."/>
            <person name="Sinha N.R."/>
            <person name="Poethig S."/>
            <person name="Leichty A.R."/>
        </authorList>
    </citation>
    <scope>NUCLEOTIDE SEQUENCE</scope>
    <source>
        <strain evidence="8">Acra3RX</strain>
        <tissue evidence="8">Leaf</tissue>
    </source>
</reference>
<dbReference type="FunFam" id="3.30.40.10:FF:000239">
    <property type="entry name" value="probable BOI-related E3 ubiquitin-protein ligase 2"/>
    <property type="match status" value="1"/>
</dbReference>
<dbReference type="GO" id="GO:0008270">
    <property type="term" value="F:zinc ion binding"/>
    <property type="evidence" value="ECO:0007669"/>
    <property type="project" value="UniProtKB-KW"/>
</dbReference>
<dbReference type="CDD" id="cd16649">
    <property type="entry name" value="mRING-HC-C3HC5_CGRF1-like"/>
    <property type="match status" value="1"/>
</dbReference>
<feature type="compositionally biased region" description="Low complexity" evidence="6">
    <location>
        <begin position="1"/>
        <end position="20"/>
    </location>
</feature>
<dbReference type="AlphaFoldDB" id="A0AAE1JYH3"/>
<dbReference type="PROSITE" id="PS50089">
    <property type="entry name" value="ZF_RING_2"/>
    <property type="match status" value="1"/>
</dbReference>
<evidence type="ECO:0000256" key="4">
    <source>
        <dbReference type="PROSITE-ProRule" id="PRU00175"/>
    </source>
</evidence>
<dbReference type="EMBL" id="JAWXYG010000003">
    <property type="protein sequence ID" value="KAK4277471.1"/>
    <property type="molecule type" value="Genomic_DNA"/>
</dbReference>
<keyword evidence="3" id="KW-0862">Zinc</keyword>
<evidence type="ECO:0000313" key="8">
    <source>
        <dbReference type="EMBL" id="KAK4277471.1"/>
    </source>
</evidence>
<gene>
    <name evidence="8" type="ORF">QN277_015467</name>
</gene>
<keyword evidence="1" id="KW-0479">Metal-binding</keyword>
<keyword evidence="5" id="KW-0175">Coiled coil</keyword>
<dbReference type="Gene3D" id="3.30.40.10">
    <property type="entry name" value="Zinc/RING finger domain, C3HC4 (zinc finger)"/>
    <property type="match status" value="1"/>
</dbReference>
<proteinExistence type="predicted"/>
<dbReference type="InterPro" id="IPR001841">
    <property type="entry name" value="Znf_RING"/>
</dbReference>
<accession>A0AAE1JYH3</accession>
<organism evidence="8 9">
    <name type="scientific">Acacia crassicarpa</name>
    <name type="common">northern wattle</name>
    <dbReference type="NCBI Taxonomy" id="499986"/>
    <lineage>
        <taxon>Eukaryota</taxon>
        <taxon>Viridiplantae</taxon>
        <taxon>Streptophyta</taxon>
        <taxon>Embryophyta</taxon>
        <taxon>Tracheophyta</taxon>
        <taxon>Spermatophyta</taxon>
        <taxon>Magnoliopsida</taxon>
        <taxon>eudicotyledons</taxon>
        <taxon>Gunneridae</taxon>
        <taxon>Pentapetalae</taxon>
        <taxon>rosids</taxon>
        <taxon>fabids</taxon>
        <taxon>Fabales</taxon>
        <taxon>Fabaceae</taxon>
        <taxon>Caesalpinioideae</taxon>
        <taxon>mimosoid clade</taxon>
        <taxon>Acacieae</taxon>
        <taxon>Acacia</taxon>
    </lineage>
</organism>
<evidence type="ECO:0000256" key="3">
    <source>
        <dbReference type="ARBA" id="ARBA00022833"/>
    </source>
</evidence>
<feature type="domain" description="RING-type" evidence="7">
    <location>
        <begin position="293"/>
        <end position="328"/>
    </location>
</feature>
<name>A0AAE1JYH3_9FABA</name>
<dbReference type="Pfam" id="PF13920">
    <property type="entry name" value="zf-C3HC4_3"/>
    <property type="match status" value="1"/>
</dbReference>
<keyword evidence="2 4" id="KW-0863">Zinc-finger</keyword>
<dbReference type="GO" id="GO:0004842">
    <property type="term" value="F:ubiquitin-protein transferase activity"/>
    <property type="evidence" value="ECO:0007669"/>
    <property type="project" value="TreeGrafter"/>
</dbReference>
<dbReference type="Proteomes" id="UP001293593">
    <property type="component" value="Unassembled WGS sequence"/>
</dbReference>
<keyword evidence="9" id="KW-1185">Reference proteome</keyword>
<feature type="region of interest" description="Disordered" evidence="6">
    <location>
        <begin position="1"/>
        <end position="29"/>
    </location>
</feature>